<protein>
    <submittedName>
        <fullName evidence="2">Uncharacterized protein</fullName>
    </submittedName>
</protein>
<name>A0A830GVG7_9CREN</name>
<reference evidence="2" key="2">
    <citation type="submission" date="2020-09" db="EMBL/GenBank/DDBJ databases">
        <authorList>
            <person name="Sun Q."/>
            <person name="Ohkuma M."/>
        </authorList>
    </citation>
    <scope>NUCLEOTIDE SEQUENCE</scope>
    <source>
        <strain evidence="2">JCM 10088</strain>
    </source>
</reference>
<gene>
    <name evidence="2" type="ORF">GCM10007981_17320</name>
</gene>
<accession>A0A830GVG7</accession>
<keyword evidence="1" id="KW-0175">Coiled coil</keyword>
<evidence type="ECO:0000256" key="1">
    <source>
        <dbReference type="SAM" id="Coils"/>
    </source>
</evidence>
<dbReference type="Proteomes" id="UP000610960">
    <property type="component" value="Unassembled WGS sequence"/>
</dbReference>
<feature type="coiled-coil region" evidence="1">
    <location>
        <begin position="49"/>
        <end position="92"/>
    </location>
</feature>
<keyword evidence="3" id="KW-1185">Reference proteome</keyword>
<sequence>MGLNNMSASPSDSPLSPLERLQLLVPGFRGYKIKDLIRQDDFLVRQAIVQSLEEAARLLEEQAAEKAMEDPLSAAVQEYERLLSELRSLTLDIKSAPMGDSGMHDRFKLFPEDLEKIVQYDLGLVNAARAILDGARARREPAALIGMIRELRNRFNERSKLLIPGPLR</sequence>
<dbReference type="EMBL" id="BMNL01000004">
    <property type="protein sequence ID" value="GGP22203.1"/>
    <property type="molecule type" value="Genomic_DNA"/>
</dbReference>
<dbReference type="OrthoDB" id="10147at2157"/>
<comment type="caution">
    <text evidence="2">The sequence shown here is derived from an EMBL/GenBank/DDBJ whole genome shotgun (WGS) entry which is preliminary data.</text>
</comment>
<dbReference type="AlphaFoldDB" id="A0A830GVG7"/>
<proteinExistence type="predicted"/>
<evidence type="ECO:0000313" key="3">
    <source>
        <dbReference type="Proteomes" id="UP000610960"/>
    </source>
</evidence>
<reference evidence="2" key="1">
    <citation type="journal article" date="2014" name="Int. J. Syst. Evol. Microbiol.">
        <title>Complete genome sequence of Corynebacterium casei LMG S-19264T (=DSM 44701T), isolated from a smear-ripened cheese.</title>
        <authorList>
            <consortium name="US DOE Joint Genome Institute (JGI-PGF)"/>
            <person name="Walter F."/>
            <person name="Albersmeier A."/>
            <person name="Kalinowski J."/>
            <person name="Ruckert C."/>
        </authorList>
    </citation>
    <scope>NUCLEOTIDE SEQUENCE</scope>
    <source>
        <strain evidence="2">JCM 10088</strain>
    </source>
</reference>
<organism evidence="2 3">
    <name type="scientific">Thermocladium modestius</name>
    <dbReference type="NCBI Taxonomy" id="62609"/>
    <lineage>
        <taxon>Archaea</taxon>
        <taxon>Thermoproteota</taxon>
        <taxon>Thermoprotei</taxon>
        <taxon>Thermoproteales</taxon>
        <taxon>Thermoproteaceae</taxon>
        <taxon>Thermocladium</taxon>
    </lineage>
</organism>
<evidence type="ECO:0000313" key="2">
    <source>
        <dbReference type="EMBL" id="GGP22203.1"/>
    </source>
</evidence>